<evidence type="ECO:0000313" key="2">
    <source>
        <dbReference type="EMBL" id="KZP34744.1"/>
    </source>
</evidence>
<dbReference type="InterPro" id="IPR002347">
    <property type="entry name" value="SDR_fam"/>
</dbReference>
<gene>
    <name evidence="2" type="ORF">FIBSPDRAFT_915859</name>
</gene>
<dbReference type="STRING" id="436010.A0A166XFY9"/>
<accession>A0A166XFY9</accession>
<keyword evidence="3" id="KW-1185">Reference proteome</keyword>
<sequence length="345" mass="37743">MKVSAARLIWGQFSTVPPVETADLSGKTVLVVGANTGLGLEATKHFARMNPGRIIMACRNQTKGAAAVTAIQKDTGFTKTELWSIDLSSFASVIEFAEKFELDDGRLDILVMNAGILKPTYEATADGYESGLQVNHLGTALLSLLLLPSLVRTANKESTVSRLVIVSSDMHYLTDFSKEEQASPKILAKLNSKEYCTTPVIERRYQVTKLLNVFFTRALNAHVASSVPLIVDTANPSLCHSELSRDIPQPRRAIFGLVKKAIAFTAEEGSRQLVYGAIGGKEDPSKMRGAFIHMGHVQEVSDFVLSADGGKVQERIWTETIELLTAVTPKVREIVDRHLSNKVPY</sequence>
<name>A0A166XFY9_9AGAM</name>
<protein>
    <submittedName>
        <fullName evidence="2">Short-chain dehydrogenase</fullName>
    </submittedName>
</protein>
<dbReference type="InterPro" id="IPR036291">
    <property type="entry name" value="NAD(P)-bd_dom_sf"/>
</dbReference>
<dbReference type="EMBL" id="KV417480">
    <property type="protein sequence ID" value="KZP34744.1"/>
    <property type="molecule type" value="Genomic_DNA"/>
</dbReference>
<keyword evidence="1" id="KW-0560">Oxidoreductase</keyword>
<evidence type="ECO:0000256" key="1">
    <source>
        <dbReference type="ARBA" id="ARBA00023002"/>
    </source>
</evidence>
<dbReference type="Pfam" id="PF00106">
    <property type="entry name" value="adh_short"/>
    <property type="match status" value="1"/>
</dbReference>
<dbReference type="PANTHER" id="PTHR43157">
    <property type="entry name" value="PHOSPHATIDYLINOSITOL-GLYCAN BIOSYNTHESIS CLASS F PROTEIN-RELATED"/>
    <property type="match status" value="1"/>
</dbReference>
<dbReference type="SUPFAM" id="SSF51735">
    <property type="entry name" value="NAD(P)-binding Rossmann-fold domains"/>
    <property type="match status" value="1"/>
</dbReference>
<dbReference type="OrthoDB" id="542013at2759"/>
<dbReference type="AlphaFoldDB" id="A0A166XFY9"/>
<dbReference type="PANTHER" id="PTHR43157:SF31">
    <property type="entry name" value="PHOSPHATIDYLINOSITOL-GLYCAN BIOSYNTHESIS CLASS F PROTEIN"/>
    <property type="match status" value="1"/>
</dbReference>
<dbReference type="Proteomes" id="UP000076532">
    <property type="component" value="Unassembled WGS sequence"/>
</dbReference>
<organism evidence="2 3">
    <name type="scientific">Athelia psychrophila</name>
    <dbReference type="NCBI Taxonomy" id="1759441"/>
    <lineage>
        <taxon>Eukaryota</taxon>
        <taxon>Fungi</taxon>
        <taxon>Dikarya</taxon>
        <taxon>Basidiomycota</taxon>
        <taxon>Agaricomycotina</taxon>
        <taxon>Agaricomycetes</taxon>
        <taxon>Agaricomycetidae</taxon>
        <taxon>Atheliales</taxon>
        <taxon>Atheliaceae</taxon>
        <taxon>Athelia</taxon>
    </lineage>
</organism>
<dbReference type="GO" id="GO:0016491">
    <property type="term" value="F:oxidoreductase activity"/>
    <property type="evidence" value="ECO:0007669"/>
    <property type="project" value="UniProtKB-KW"/>
</dbReference>
<reference evidence="2 3" key="1">
    <citation type="journal article" date="2016" name="Mol. Biol. Evol.">
        <title>Comparative Genomics of Early-Diverging Mushroom-Forming Fungi Provides Insights into the Origins of Lignocellulose Decay Capabilities.</title>
        <authorList>
            <person name="Nagy L.G."/>
            <person name="Riley R."/>
            <person name="Tritt A."/>
            <person name="Adam C."/>
            <person name="Daum C."/>
            <person name="Floudas D."/>
            <person name="Sun H."/>
            <person name="Yadav J.S."/>
            <person name="Pangilinan J."/>
            <person name="Larsson K.H."/>
            <person name="Matsuura K."/>
            <person name="Barry K."/>
            <person name="Labutti K."/>
            <person name="Kuo R."/>
            <person name="Ohm R.A."/>
            <person name="Bhattacharya S.S."/>
            <person name="Shirouzu T."/>
            <person name="Yoshinaga Y."/>
            <person name="Martin F.M."/>
            <person name="Grigoriev I.V."/>
            <person name="Hibbett D.S."/>
        </authorList>
    </citation>
    <scope>NUCLEOTIDE SEQUENCE [LARGE SCALE GENOMIC DNA]</scope>
    <source>
        <strain evidence="2 3">CBS 109695</strain>
    </source>
</reference>
<evidence type="ECO:0000313" key="3">
    <source>
        <dbReference type="Proteomes" id="UP000076532"/>
    </source>
</evidence>
<dbReference type="Gene3D" id="3.40.50.720">
    <property type="entry name" value="NAD(P)-binding Rossmann-like Domain"/>
    <property type="match status" value="1"/>
</dbReference>
<proteinExistence type="predicted"/>
<dbReference type="PRINTS" id="PR00081">
    <property type="entry name" value="GDHRDH"/>
</dbReference>